<accession>A0A5R9DX82</accession>
<dbReference type="RefSeq" id="WP_138051331.1">
    <property type="nucleotide sequence ID" value="NZ_VAWE01000001.1"/>
</dbReference>
<feature type="domain" description="HTH tetR-type" evidence="5">
    <location>
        <begin position="12"/>
        <end position="72"/>
    </location>
</feature>
<dbReference type="SUPFAM" id="SSF48498">
    <property type="entry name" value="Tetracyclin repressor-like, C-terminal domain"/>
    <property type="match status" value="1"/>
</dbReference>
<dbReference type="Pfam" id="PF16859">
    <property type="entry name" value="TetR_C_11"/>
    <property type="match status" value="1"/>
</dbReference>
<dbReference type="AlphaFoldDB" id="A0A5R9DX82"/>
<dbReference type="InterPro" id="IPR001647">
    <property type="entry name" value="HTH_TetR"/>
</dbReference>
<dbReference type="PRINTS" id="PR00455">
    <property type="entry name" value="HTHTETR"/>
</dbReference>
<evidence type="ECO:0000313" key="7">
    <source>
        <dbReference type="Proteomes" id="UP000305921"/>
    </source>
</evidence>
<keyword evidence="1" id="KW-0805">Transcription regulation</keyword>
<name>A0A5R9DX82_9ACTN</name>
<gene>
    <name evidence="6" type="ORF">FEF34_00230</name>
</gene>
<dbReference type="InterPro" id="IPR036271">
    <property type="entry name" value="Tet_transcr_reg_TetR-rel_C_sf"/>
</dbReference>
<sequence>MKDRRDLEAGGPRRKAEIFTAALDLLGGLGYDSLTIEGVAQRSGVNKTTIYRWWPSKSELLRDALLHSHLLQFELADTGSLHGDLTALAERVLALLDDEHRRAVIEAALVGAVRHQAMRELVVSFLDDRLGRHQPVFERAVARGELPPDADPAPLVDAMAGALWLRILVRRGEVTGTYTRDLIGLLMEGVTRTAPTPGAPAP</sequence>
<dbReference type="Pfam" id="PF00440">
    <property type="entry name" value="TetR_N"/>
    <property type="match status" value="1"/>
</dbReference>
<dbReference type="GO" id="GO:0003700">
    <property type="term" value="F:DNA-binding transcription factor activity"/>
    <property type="evidence" value="ECO:0007669"/>
    <property type="project" value="TreeGrafter"/>
</dbReference>
<evidence type="ECO:0000256" key="2">
    <source>
        <dbReference type="ARBA" id="ARBA00023125"/>
    </source>
</evidence>
<feature type="DNA-binding region" description="H-T-H motif" evidence="4">
    <location>
        <begin position="35"/>
        <end position="54"/>
    </location>
</feature>
<dbReference type="PANTHER" id="PTHR30055">
    <property type="entry name" value="HTH-TYPE TRANSCRIPTIONAL REGULATOR RUTR"/>
    <property type="match status" value="1"/>
</dbReference>
<dbReference type="Gene3D" id="1.10.357.10">
    <property type="entry name" value="Tetracycline Repressor, domain 2"/>
    <property type="match status" value="1"/>
</dbReference>
<evidence type="ECO:0000256" key="3">
    <source>
        <dbReference type="ARBA" id="ARBA00023163"/>
    </source>
</evidence>
<dbReference type="Proteomes" id="UP000305921">
    <property type="component" value="Unassembled WGS sequence"/>
</dbReference>
<dbReference type="Gene3D" id="1.10.10.60">
    <property type="entry name" value="Homeodomain-like"/>
    <property type="match status" value="1"/>
</dbReference>
<dbReference type="OrthoDB" id="9796019at2"/>
<protein>
    <submittedName>
        <fullName evidence="6">TetR/AcrR family transcriptional regulator</fullName>
    </submittedName>
</protein>
<evidence type="ECO:0000259" key="5">
    <source>
        <dbReference type="PROSITE" id="PS50977"/>
    </source>
</evidence>
<evidence type="ECO:0000313" key="6">
    <source>
        <dbReference type="EMBL" id="TLQ41926.1"/>
    </source>
</evidence>
<comment type="caution">
    <text evidence="6">The sequence shown here is derived from an EMBL/GenBank/DDBJ whole genome shotgun (WGS) entry which is preliminary data.</text>
</comment>
<dbReference type="GO" id="GO:0000976">
    <property type="term" value="F:transcription cis-regulatory region binding"/>
    <property type="evidence" value="ECO:0007669"/>
    <property type="project" value="TreeGrafter"/>
</dbReference>
<keyword evidence="3" id="KW-0804">Transcription</keyword>
<dbReference type="SUPFAM" id="SSF46689">
    <property type="entry name" value="Homeodomain-like"/>
    <property type="match status" value="1"/>
</dbReference>
<keyword evidence="7" id="KW-1185">Reference proteome</keyword>
<keyword evidence="2 4" id="KW-0238">DNA-binding</keyword>
<dbReference type="InterPro" id="IPR050109">
    <property type="entry name" value="HTH-type_TetR-like_transc_reg"/>
</dbReference>
<organism evidence="6 7">
    <name type="scientific">Streptomyces marianii</name>
    <dbReference type="NCBI Taxonomy" id="1817406"/>
    <lineage>
        <taxon>Bacteria</taxon>
        <taxon>Bacillati</taxon>
        <taxon>Actinomycetota</taxon>
        <taxon>Actinomycetes</taxon>
        <taxon>Kitasatosporales</taxon>
        <taxon>Streptomycetaceae</taxon>
        <taxon>Streptomyces</taxon>
    </lineage>
</organism>
<reference evidence="6 7" key="1">
    <citation type="submission" date="2019-05" db="EMBL/GenBank/DDBJ databases">
        <title>Streptomyces marianii sp. nov., a novel marine actinomycete from southern coast of India.</title>
        <authorList>
            <person name="Iniyan A.M."/>
            <person name="Wink J."/>
            <person name="Ramprasad E."/>
            <person name="Ramana C.V."/>
            <person name="Bunk B."/>
            <person name="Sproer C."/>
            <person name="Joseph F.-J.R.S."/>
            <person name="Vincent S.G.P."/>
        </authorList>
    </citation>
    <scope>NUCLEOTIDE SEQUENCE [LARGE SCALE GENOMIC DNA]</scope>
    <source>
        <strain evidence="6 7">ICN19</strain>
    </source>
</reference>
<dbReference type="PROSITE" id="PS50977">
    <property type="entry name" value="HTH_TETR_2"/>
    <property type="match status" value="1"/>
</dbReference>
<proteinExistence type="predicted"/>
<dbReference type="InterPro" id="IPR009057">
    <property type="entry name" value="Homeodomain-like_sf"/>
</dbReference>
<dbReference type="EMBL" id="VAWE01000001">
    <property type="protein sequence ID" value="TLQ41926.1"/>
    <property type="molecule type" value="Genomic_DNA"/>
</dbReference>
<evidence type="ECO:0000256" key="1">
    <source>
        <dbReference type="ARBA" id="ARBA00023015"/>
    </source>
</evidence>
<dbReference type="PANTHER" id="PTHR30055:SF148">
    <property type="entry name" value="TETR-FAMILY TRANSCRIPTIONAL REGULATOR"/>
    <property type="match status" value="1"/>
</dbReference>
<dbReference type="InterPro" id="IPR011075">
    <property type="entry name" value="TetR_C"/>
</dbReference>
<evidence type="ECO:0000256" key="4">
    <source>
        <dbReference type="PROSITE-ProRule" id="PRU00335"/>
    </source>
</evidence>